<keyword evidence="5" id="KW-1185">Reference proteome</keyword>
<dbReference type="Gene3D" id="3.30.450.20">
    <property type="entry name" value="PAS domain"/>
    <property type="match status" value="1"/>
</dbReference>
<sequence>MSTDMADIAIQDVYETFPAWPSDGGRPDSGRGVYRSFFERSGMCVAHLNRSLRILEANADFYRQFGRGPAELSDREFCDLLHPSVRERLGQQLSRLADGQRPRFADRVVALRPGDSALSGELTGFAVHGEAGRVDSVMVLVRPEKSPDDGHLVSGKAKLLTAMDARILEGVAAGVSTVQLAATLYLSRGGVEYHVSTLLRKLKVKNRPALVSKAYSMGIFGVGSWPPRVLPEYVK</sequence>
<dbReference type="SMART" id="SM00421">
    <property type="entry name" value="HTH_LUXR"/>
    <property type="match status" value="1"/>
</dbReference>
<comment type="caution">
    <text evidence="4">The sequence shown here is derived from an EMBL/GenBank/DDBJ whole genome shotgun (WGS) entry which is preliminary data.</text>
</comment>
<organism evidence="4 5">
    <name type="scientific">Saccharothrix longispora</name>
    <dbReference type="NCBI Taxonomy" id="33920"/>
    <lineage>
        <taxon>Bacteria</taxon>
        <taxon>Bacillati</taxon>
        <taxon>Actinomycetota</taxon>
        <taxon>Actinomycetes</taxon>
        <taxon>Pseudonocardiales</taxon>
        <taxon>Pseudonocardiaceae</taxon>
        <taxon>Saccharothrix</taxon>
    </lineage>
</organism>
<dbReference type="InterPro" id="IPR000014">
    <property type="entry name" value="PAS"/>
</dbReference>
<dbReference type="InterPro" id="IPR035965">
    <property type="entry name" value="PAS-like_dom_sf"/>
</dbReference>
<accession>A0ABU1PRA1</accession>
<dbReference type="InterPro" id="IPR036388">
    <property type="entry name" value="WH-like_DNA-bd_sf"/>
</dbReference>
<dbReference type="RefSeq" id="WP_310305593.1">
    <property type="nucleotide sequence ID" value="NZ_BAAAXB010000001.1"/>
</dbReference>
<dbReference type="SUPFAM" id="SSF46894">
    <property type="entry name" value="C-terminal effector domain of the bipartite response regulators"/>
    <property type="match status" value="1"/>
</dbReference>
<dbReference type="EMBL" id="JAVDSG010000001">
    <property type="protein sequence ID" value="MDR6593165.1"/>
    <property type="molecule type" value="Genomic_DNA"/>
</dbReference>
<dbReference type="Pfam" id="PF08448">
    <property type="entry name" value="PAS_4"/>
    <property type="match status" value="1"/>
</dbReference>
<proteinExistence type="predicted"/>
<dbReference type="InterPro" id="IPR016032">
    <property type="entry name" value="Sig_transdc_resp-reg_C-effctor"/>
</dbReference>
<reference evidence="4 5" key="1">
    <citation type="submission" date="2023-07" db="EMBL/GenBank/DDBJ databases">
        <title>Sequencing the genomes of 1000 actinobacteria strains.</title>
        <authorList>
            <person name="Klenk H.-P."/>
        </authorList>
    </citation>
    <scope>NUCLEOTIDE SEQUENCE [LARGE SCALE GENOMIC DNA]</scope>
    <source>
        <strain evidence="4 5">DSM 43749</strain>
    </source>
</reference>
<evidence type="ECO:0000313" key="5">
    <source>
        <dbReference type="Proteomes" id="UP001268819"/>
    </source>
</evidence>
<dbReference type="SUPFAM" id="SSF55785">
    <property type="entry name" value="PYP-like sensor domain (PAS domain)"/>
    <property type="match status" value="1"/>
</dbReference>
<dbReference type="Pfam" id="PF00196">
    <property type="entry name" value="GerE"/>
    <property type="match status" value="1"/>
</dbReference>
<evidence type="ECO:0000259" key="3">
    <source>
        <dbReference type="PROSITE" id="PS50112"/>
    </source>
</evidence>
<dbReference type="InterPro" id="IPR000792">
    <property type="entry name" value="Tscrpt_reg_LuxR_C"/>
</dbReference>
<dbReference type="Proteomes" id="UP001268819">
    <property type="component" value="Unassembled WGS sequence"/>
</dbReference>
<dbReference type="CDD" id="cd00130">
    <property type="entry name" value="PAS"/>
    <property type="match status" value="1"/>
</dbReference>
<feature type="domain" description="PAS" evidence="3">
    <location>
        <begin position="53"/>
        <end position="100"/>
    </location>
</feature>
<dbReference type="PANTHER" id="PTHR43214:SF43">
    <property type="entry name" value="TWO-COMPONENT RESPONSE REGULATOR"/>
    <property type="match status" value="1"/>
</dbReference>
<dbReference type="Gene3D" id="1.10.10.10">
    <property type="entry name" value="Winged helix-like DNA-binding domain superfamily/Winged helix DNA-binding domain"/>
    <property type="match status" value="1"/>
</dbReference>
<dbReference type="NCBIfam" id="TIGR00229">
    <property type="entry name" value="sensory_box"/>
    <property type="match status" value="1"/>
</dbReference>
<dbReference type="InterPro" id="IPR039420">
    <property type="entry name" value="WalR-like"/>
</dbReference>
<feature type="domain" description="HTH luxR-type" evidence="2">
    <location>
        <begin position="153"/>
        <end position="218"/>
    </location>
</feature>
<dbReference type="PANTHER" id="PTHR43214">
    <property type="entry name" value="TWO-COMPONENT RESPONSE REGULATOR"/>
    <property type="match status" value="1"/>
</dbReference>
<dbReference type="PROSITE" id="PS50043">
    <property type="entry name" value="HTH_LUXR_2"/>
    <property type="match status" value="1"/>
</dbReference>
<dbReference type="InterPro" id="IPR013656">
    <property type="entry name" value="PAS_4"/>
</dbReference>
<evidence type="ECO:0000313" key="4">
    <source>
        <dbReference type="EMBL" id="MDR6593165.1"/>
    </source>
</evidence>
<keyword evidence="1" id="KW-0238">DNA-binding</keyword>
<protein>
    <submittedName>
        <fullName evidence="4">PAS domain S-box-containing protein</fullName>
    </submittedName>
</protein>
<evidence type="ECO:0000256" key="1">
    <source>
        <dbReference type="ARBA" id="ARBA00023125"/>
    </source>
</evidence>
<dbReference type="PROSITE" id="PS50112">
    <property type="entry name" value="PAS"/>
    <property type="match status" value="1"/>
</dbReference>
<evidence type="ECO:0000259" key="2">
    <source>
        <dbReference type="PROSITE" id="PS50043"/>
    </source>
</evidence>
<gene>
    <name evidence="4" type="ORF">J2S66_001549</name>
</gene>
<name>A0ABU1PRA1_9PSEU</name>